<feature type="compositionally biased region" description="Acidic residues" evidence="1">
    <location>
        <begin position="579"/>
        <end position="599"/>
    </location>
</feature>
<evidence type="ECO:0000256" key="1">
    <source>
        <dbReference type="SAM" id="MobiDB-lite"/>
    </source>
</evidence>
<reference evidence="3" key="1">
    <citation type="journal article" date="2020" name="Nature">
        <title>Giant virus diversity and host interactions through global metagenomics.</title>
        <authorList>
            <person name="Schulz F."/>
            <person name="Roux S."/>
            <person name="Paez-Espino D."/>
            <person name="Jungbluth S."/>
            <person name="Walsh D.A."/>
            <person name="Denef V.J."/>
            <person name="McMahon K.D."/>
            <person name="Konstantinidis K.T."/>
            <person name="Eloe-Fadrosh E.A."/>
            <person name="Kyrpides N.C."/>
            <person name="Woyke T."/>
        </authorList>
    </citation>
    <scope>NUCLEOTIDE SEQUENCE</scope>
    <source>
        <strain evidence="3">GVMAG-S-3300013094-100</strain>
    </source>
</reference>
<dbReference type="Pfam" id="PF19254">
    <property type="entry name" value="DUF5901"/>
    <property type="match status" value="1"/>
</dbReference>
<protein>
    <recommendedName>
        <fullName evidence="2">DUF5901 domain-containing protein</fullName>
    </recommendedName>
</protein>
<evidence type="ECO:0000259" key="2">
    <source>
        <dbReference type="Pfam" id="PF19254"/>
    </source>
</evidence>
<sequence>MPIEDIDYLKNNSTKQRYLFLVNSSDRDRSVNPTPSEYVVNFTMPFQNVVGLTVVDSSIPRTMYNIDIYNNTFVYCVYNPSITPLDSLSSSNYSNVNVEPGDYTIETLIVAINNTLQGTIPITAVSLSNPPEIKNKIKFHCPYPFIIDMSLSTIAETLGFDLYIDPAESLKPIYNQRYTAINYPNNYKGYGSVNIPPGNSNVSYYTNDIFTGPVGVVRKETIAIPNKLAQAFLVTTSGYLTNIQVALANTTGIISNTNIVSWQLWNNNATSNIPNNFIGISNIIETTYIDGGYSQSTLSLNTSNTFLTEGIYWILFESSDPTMQIYYNDVIQNQNANNLTNTYPGANPMLISGDNGTTWTSLDDTVNGIYFQASIIVTTQEDYNVLVAPGVYNLLGEKYITLRCPEIEQNSFRYLAYSKYFMGLAKFKLDTVGYNSEIIDYNDTLNREFHPIGKLSRLSLRFETSAGNIYDFKGVNHNITFAIYYYEPVQKERFQNSILNPNYQGNFVNYMYRQQEQEEESDDQEFDYDRDNLENYKEMENRYNPENIQRIDNEIKYQSLSYGSRGGQGGRWGESEYGYQEEDGTDGEGTEGTEGEGTEGTEGNNGEVTR</sequence>
<proteinExistence type="predicted"/>
<dbReference type="EMBL" id="MN740981">
    <property type="protein sequence ID" value="QHU21158.1"/>
    <property type="molecule type" value="Genomic_DNA"/>
</dbReference>
<feature type="region of interest" description="Disordered" evidence="1">
    <location>
        <begin position="560"/>
        <end position="610"/>
    </location>
</feature>
<organism evidence="3">
    <name type="scientific">viral metagenome</name>
    <dbReference type="NCBI Taxonomy" id="1070528"/>
    <lineage>
        <taxon>unclassified sequences</taxon>
        <taxon>metagenomes</taxon>
        <taxon>organismal metagenomes</taxon>
    </lineage>
</organism>
<dbReference type="AlphaFoldDB" id="A0A6C0KXU8"/>
<dbReference type="InterPro" id="IPR045420">
    <property type="entry name" value="DUF5901"/>
</dbReference>
<name>A0A6C0KXU8_9ZZZZ</name>
<feature type="compositionally biased region" description="Low complexity" evidence="1">
    <location>
        <begin position="601"/>
        <end position="610"/>
    </location>
</feature>
<feature type="domain" description="DUF5901" evidence="2">
    <location>
        <begin position="4"/>
        <end position="532"/>
    </location>
</feature>
<accession>A0A6C0KXU8</accession>
<evidence type="ECO:0000313" key="3">
    <source>
        <dbReference type="EMBL" id="QHU21158.1"/>
    </source>
</evidence>